<dbReference type="Proteomes" id="UP001165160">
    <property type="component" value="Unassembled WGS sequence"/>
</dbReference>
<protein>
    <submittedName>
        <fullName evidence="1">Uncharacterized protein</fullName>
    </submittedName>
</protein>
<reference evidence="2" key="1">
    <citation type="journal article" date="2023" name="Commun. Biol.">
        <title>Genome analysis of Parmales, the sister group of diatoms, reveals the evolutionary specialization of diatoms from phago-mixotrophs to photoautotrophs.</title>
        <authorList>
            <person name="Ban H."/>
            <person name="Sato S."/>
            <person name="Yoshikawa S."/>
            <person name="Yamada K."/>
            <person name="Nakamura Y."/>
            <person name="Ichinomiya M."/>
            <person name="Sato N."/>
            <person name="Blanc-Mathieu R."/>
            <person name="Endo H."/>
            <person name="Kuwata A."/>
            <person name="Ogata H."/>
        </authorList>
    </citation>
    <scope>NUCLEOTIDE SEQUENCE [LARGE SCALE GENOMIC DNA]</scope>
    <source>
        <strain evidence="2">NIES 3699</strain>
    </source>
</reference>
<name>A0A9W6Z8C4_9STRA</name>
<sequence>MHTAQQHSTAQNTSQHHSYNFFPFKPLPVALTPKAKTLATLFPSLTRLQKTGKQSSATSWKRLNKSKLFDELLLANDLVTKQLSFLRRNLHDLTHPLKVVNVKVTLPSHPHFSPLKGVAVMPRGSSVSKSSKIHGRKWAKSVVEAGRKISKFGSSKVKGREEKQTVALKTSGSTESLTPTLPPSVPPPSTIWTVTSLYFETPTLGDYSSLFGSDPCSSVFSNPKSVGSLEGKRKRLEMEERKVRRKVEEMLLKSNR</sequence>
<evidence type="ECO:0000313" key="2">
    <source>
        <dbReference type="Proteomes" id="UP001165160"/>
    </source>
</evidence>
<gene>
    <name evidence="1" type="ORF">TrVE_jg8275</name>
</gene>
<organism evidence="1 2">
    <name type="scientific">Triparma verrucosa</name>
    <dbReference type="NCBI Taxonomy" id="1606542"/>
    <lineage>
        <taxon>Eukaryota</taxon>
        <taxon>Sar</taxon>
        <taxon>Stramenopiles</taxon>
        <taxon>Ochrophyta</taxon>
        <taxon>Bolidophyceae</taxon>
        <taxon>Parmales</taxon>
        <taxon>Triparmaceae</taxon>
        <taxon>Triparma</taxon>
    </lineage>
</organism>
<dbReference type="AlphaFoldDB" id="A0A9W6Z8C4"/>
<comment type="caution">
    <text evidence="1">The sequence shown here is derived from an EMBL/GenBank/DDBJ whole genome shotgun (WGS) entry which is preliminary data.</text>
</comment>
<dbReference type="EMBL" id="BRXX01000577">
    <property type="protein sequence ID" value="GMH47611.1"/>
    <property type="molecule type" value="Genomic_DNA"/>
</dbReference>
<evidence type="ECO:0000313" key="1">
    <source>
        <dbReference type="EMBL" id="GMH47611.1"/>
    </source>
</evidence>
<proteinExistence type="predicted"/>
<accession>A0A9W6Z8C4</accession>
<keyword evidence="2" id="KW-1185">Reference proteome</keyword>